<dbReference type="RefSeq" id="WP_253445768.1">
    <property type="nucleotide sequence ID" value="NZ_JALJYF010000001.1"/>
</dbReference>
<feature type="domain" description="Lipopolysaccharide assembly protein A" evidence="6">
    <location>
        <begin position="25"/>
        <end position="68"/>
    </location>
</feature>
<keyword evidence="4 5" id="KW-0472">Membrane</keyword>
<dbReference type="Pfam" id="PF06305">
    <property type="entry name" value="LapA_dom"/>
    <property type="match status" value="1"/>
</dbReference>
<dbReference type="InterPro" id="IPR010445">
    <property type="entry name" value="LapA_dom"/>
</dbReference>
<evidence type="ECO:0000259" key="6">
    <source>
        <dbReference type="Pfam" id="PF06305"/>
    </source>
</evidence>
<keyword evidence="2 5" id="KW-0812">Transmembrane</keyword>
<evidence type="ECO:0000256" key="2">
    <source>
        <dbReference type="ARBA" id="ARBA00022692"/>
    </source>
</evidence>
<keyword evidence="3 5" id="KW-1133">Transmembrane helix</keyword>
<proteinExistence type="predicted"/>
<gene>
    <name evidence="7" type="ORF">J2T60_000812</name>
</gene>
<keyword evidence="8" id="KW-1185">Reference proteome</keyword>
<name>A0ABT1GA88_9GAMM</name>
<feature type="transmembrane region" description="Helical" evidence="5">
    <location>
        <begin position="44"/>
        <end position="61"/>
    </location>
</feature>
<evidence type="ECO:0000256" key="3">
    <source>
        <dbReference type="ARBA" id="ARBA00022989"/>
    </source>
</evidence>
<evidence type="ECO:0000256" key="4">
    <source>
        <dbReference type="ARBA" id="ARBA00023136"/>
    </source>
</evidence>
<sequence length="71" mass="7753">MTGPQKLKAVVAAILVALVVAFVFQNREPANVEFLLWTWSASRAVVLFTVFLAGVAAGWLARGAAIRRRKQ</sequence>
<evidence type="ECO:0000256" key="1">
    <source>
        <dbReference type="ARBA" id="ARBA00022475"/>
    </source>
</evidence>
<evidence type="ECO:0000256" key="5">
    <source>
        <dbReference type="SAM" id="Phobius"/>
    </source>
</evidence>
<protein>
    <submittedName>
        <fullName evidence="7">Integral membrane protein</fullName>
    </submittedName>
</protein>
<dbReference type="EMBL" id="JALJYF010000001">
    <property type="protein sequence ID" value="MCP1726847.1"/>
    <property type="molecule type" value="Genomic_DNA"/>
</dbReference>
<comment type="caution">
    <text evidence="7">The sequence shown here is derived from an EMBL/GenBank/DDBJ whole genome shotgun (WGS) entry which is preliminary data.</text>
</comment>
<reference evidence="7 8" key="1">
    <citation type="submission" date="2022-03" db="EMBL/GenBank/DDBJ databases">
        <title>Genomic Encyclopedia of Type Strains, Phase III (KMG-III): the genomes of soil and plant-associated and newly described type strains.</title>
        <authorList>
            <person name="Whitman W."/>
        </authorList>
    </citation>
    <scope>NUCLEOTIDE SEQUENCE [LARGE SCALE GENOMIC DNA]</scope>
    <source>
        <strain evidence="7 8">BSker1</strain>
    </source>
</reference>
<feature type="transmembrane region" description="Helical" evidence="5">
    <location>
        <begin position="7"/>
        <end position="24"/>
    </location>
</feature>
<organism evidence="7 8">
    <name type="scientific">Natronospira proteinivora</name>
    <dbReference type="NCBI Taxonomy" id="1807133"/>
    <lineage>
        <taxon>Bacteria</taxon>
        <taxon>Pseudomonadati</taxon>
        <taxon>Pseudomonadota</taxon>
        <taxon>Gammaproteobacteria</taxon>
        <taxon>Natronospirales</taxon>
        <taxon>Natronospiraceae</taxon>
        <taxon>Natronospira</taxon>
    </lineage>
</organism>
<dbReference type="Proteomes" id="UP001523550">
    <property type="component" value="Unassembled WGS sequence"/>
</dbReference>
<keyword evidence="1" id="KW-1003">Cell membrane</keyword>
<evidence type="ECO:0000313" key="8">
    <source>
        <dbReference type="Proteomes" id="UP001523550"/>
    </source>
</evidence>
<evidence type="ECO:0000313" key="7">
    <source>
        <dbReference type="EMBL" id="MCP1726847.1"/>
    </source>
</evidence>
<accession>A0ABT1GA88</accession>